<dbReference type="eggNOG" id="COG0412">
    <property type="taxonomic scope" value="Bacteria"/>
</dbReference>
<protein>
    <submittedName>
        <fullName evidence="2">Putative hydrolase</fullName>
    </submittedName>
</protein>
<comment type="caution">
    <text evidence="2">The sequence shown here is derived from an EMBL/GenBank/DDBJ whole genome shotgun (WGS) entry which is preliminary data.</text>
</comment>
<dbReference type="AlphaFoldDB" id="H5TWW0"/>
<gene>
    <name evidence="2" type="ORF">GOSPT_025_00020</name>
</gene>
<dbReference type="Proteomes" id="UP000005845">
    <property type="component" value="Unassembled WGS sequence"/>
</dbReference>
<dbReference type="InterPro" id="IPR029058">
    <property type="entry name" value="AB_hydrolase_fold"/>
</dbReference>
<dbReference type="RefSeq" id="WP_005203196.1">
    <property type="nucleotide sequence ID" value="NZ_BAFC01000025.1"/>
</dbReference>
<feature type="domain" description="Dienelactone hydrolase" evidence="1">
    <location>
        <begin position="28"/>
        <end position="263"/>
    </location>
</feature>
<dbReference type="Gene3D" id="3.40.50.1820">
    <property type="entry name" value="alpha/beta hydrolase"/>
    <property type="match status" value="1"/>
</dbReference>
<reference evidence="2 3" key="1">
    <citation type="submission" date="2012-02" db="EMBL/GenBank/DDBJ databases">
        <title>Whole genome shotgun sequence of Gordonia sputi NBRC 100414.</title>
        <authorList>
            <person name="Yoshida I."/>
            <person name="Hosoyama A."/>
            <person name="Tsuchikane K."/>
            <person name="Katsumata H."/>
            <person name="Yamazaki S."/>
            <person name="Fujita N."/>
        </authorList>
    </citation>
    <scope>NUCLEOTIDE SEQUENCE [LARGE SCALE GENOMIC DNA]</scope>
    <source>
        <strain evidence="2 3">NBRC 100414</strain>
    </source>
</reference>
<name>H5TWW0_9ACTN</name>
<evidence type="ECO:0000313" key="3">
    <source>
        <dbReference type="Proteomes" id="UP000005845"/>
    </source>
</evidence>
<dbReference type="SUPFAM" id="SSF53474">
    <property type="entry name" value="alpha/beta-Hydrolases"/>
    <property type="match status" value="1"/>
</dbReference>
<keyword evidence="3" id="KW-1185">Reference proteome</keyword>
<dbReference type="Pfam" id="PF01738">
    <property type="entry name" value="DLH"/>
    <property type="match status" value="1"/>
</dbReference>
<evidence type="ECO:0000313" key="2">
    <source>
        <dbReference type="EMBL" id="GAB37968.1"/>
    </source>
</evidence>
<proteinExistence type="predicted"/>
<dbReference type="PANTHER" id="PTHR46623">
    <property type="entry name" value="CARBOXYMETHYLENEBUTENOLIDASE-RELATED"/>
    <property type="match status" value="1"/>
</dbReference>
<keyword evidence="2" id="KW-0378">Hydrolase</keyword>
<dbReference type="GO" id="GO:0016787">
    <property type="term" value="F:hydrolase activity"/>
    <property type="evidence" value="ECO:0007669"/>
    <property type="project" value="UniProtKB-KW"/>
</dbReference>
<evidence type="ECO:0000259" key="1">
    <source>
        <dbReference type="Pfam" id="PF01738"/>
    </source>
</evidence>
<dbReference type="EMBL" id="BAFC01000025">
    <property type="protein sequence ID" value="GAB37968.1"/>
    <property type="molecule type" value="Genomic_DNA"/>
</dbReference>
<accession>H5TWW0</accession>
<dbReference type="InterPro" id="IPR002925">
    <property type="entry name" value="Dienelactn_hydro"/>
</dbReference>
<dbReference type="PANTHER" id="PTHR46623:SF10">
    <property type="entry name" value="CARBOXYMETHYLENEBUTENOLIDASE HOMOLOG"/>
    <property type="match status" value="1"/>
</dbReference>
<organism evidence="2 3">
    <name type="scientific">Gordonia sputi NBRC 100414</name>
    <dbReference type="NCBI Taxonomy" id="1089453"/>
    <lineage>
        <taxon>Bacteria</taxon>
        <taxon>Bacillati</taxon>
        <taxon>Actinomycetota</taxon>
        <taxon>Actinomycetes</taxon>
        <taxon>Mycobacteriales</taxon>
        <taxon>Gordoniaceae</taxon>
        <taxon>Gordonia</taxon>
    </lineage>
</organism>
<sequence>MTHTPDSVEEHDTVGENVTVAAADGDAEAYLVRPDSEGPDSEYPGVLFIIDAIGLRPQTRRMADRIASWGYVVLVPNVFYRWGSAEETSPDDELLDAESREQFFSAAMPRVRALTDDLAVPDLAAYIDTLRATPGVSKGPIGVTGYCAGGRLALLAAATRPDDVAALGMFHTGGLVTQSSDSPHLRLANVDAQVLAVHADRDRSLPPEAIAQFEHALITAGVTHSATVYPGAQHGYTMADTAVYNHDASEYHFAELRKLFAHTLHR</sequence>
<dbReference type="InterPro" id="IPR051049">
    <property type="entry name" value="Dienelactone_hydrolase-like"/>
</dbReference>